<protein>
    <submittedName>
        <fullName evidence="3">DUF1385 domain-containing protein</fullName>
    </submittedName>
</protein>
<keyword evidence="2" id="KW-0812">Transmembrane</keyword>
<sequence>MDLSKIFIKDACPTKMGGQAVMEGIMMKVEEKTALAVRLSNGDIKVETHLTKKPGKWAKLPIVRGVVTFVASLVTGVKMLMDSAEILEDDDEEEYEETRFEAWLDRKFGEKGAWNIMMYASVILALAFTVGVFMILPTGVVSIMKLFTDSVFWLNFAEGVFRILLFVAYVWAISYVGEIKRVFQFHGAEHKTIHCFESGKELTPENCAGFSTLHPRCGTSFLMFVFIIAFALHFLMGWPDLVLRVVSRLLVLPLVAGLSYELLRWAGRSDSAVVKILSIPGLYLQKITTKEPDREQLEVAIAAVNAVLDDGSVGTRIIKKEEPEERNTEEKAEEIKRRPSRQRDGYTIAGARPLKGRLMSRRYI</sequence>
<dbReference type="AlphaFoldDB" id="A0A9D1I1D3"/>
<evidence type="ECO:0000256" key="1">
    <source>
        <dbReference type="SAM" id="MobiDB-lite"/>
    </source>
</evidence>
<comment type="caution">
    <text evidence="3">The sequence shown here is derived from an EMBL/GenBank/DDBJ whole genome shotgun (WGS) entry which is preliminary data.</text>
</comment>
<feature type="transmembrane region" description="Helical" evidence="2">
    <location>
        <begin position="156"/>
        <end position="176"/>
    </location>
</feature>
<proteinExistence type="predicted"/>
<dbReference type="EMBL" id="DVMP01000157">
    <property type="protein sequence ID" value="HIU26581.1"/>
    <property type="molecule type" value="Genomic_DNA"/>
</dbReference>
<name>A0A9D1I1D3_9FIRM</name>
<dbReference type="PANTHER" id="PTHR42867:SF1">
    <property type="entry name" value="MEMBRANE PROTEIN-RELATED"/>
    <property type="match status" value="1"/>
</dbReference>
<feature type="region of interest" description="Disordered" evidence="1">
    <location>
        <begin position="323"/>
        <end position="346"/>
    </location>
</feature>
<reference evidence="3" key="2">
    <citation type="journal article" date="2021" name="PeerJ">
        <title>Extensive microbial diversity within the chicken gut microbiome revealed by metagenomics and culture.</title>
        <authorList>
            <person name="Gilroy R."/>
            <person name="Ravi A."/>
            <person name="Getino M."/>
            <person name="Pursley I."/>
            <person name="Horton D.L."/>
            <person name="Alikhan N.F."/>
            <person name="Baker D."/>
            <person name="Gharbi K."/>
            <person name="Hall N."/>
            <person name="Watson M."/>
            <person name="Adriaenssens E.M."/>
            <person name="Foster-Nyarko E."/>
            <person name="Jarju S."/>
            <person name="Secka A."/>
            <person name="Antonio M."/>
            <person name="Oren A."/>
            <person name="Chaudhuri R.R."/>
            <person name="La Ragione R."/>
            <person name="Hildebrand F."/>
            <person name="Pallen M.J."/>
        </authorList>
    </citation>
    <scope>NUCLEOTIDE SEQUENCE</scope>
    <source>
        <strain evidence="3">ChiHcec3-6078</strain>
    </source>
</reference>
<accession>A0A9D1I1D3</accession>
<dbReference type="Pfam" id="PF07136">
    <property type="entry name" value="DUF1385"/>
    <property type="match status" value="1"/>
</dbReference>
<dbReference type="InterPro" id="IPR010787">
    <property type="entry name" value="DUF1385"/>
</dbReference>
<evidence type="ECO:0000313" key="4">
    <source>
        <dbReference type="Proteomes" id="UP000824090"/>
    </source>
</evidence>
<gene>
    <name evidence="3" type="ORF">IAC50_08835</name>
</gene>
<keyword evidence="2" id="KW-0472">Membrane</keyword>
<evidence type="ECO:0000313" key="3">
    <source>
        <dbReference type="EMBL" id="HIU26581.1"/>
    </source>
</evidence>
<keyword evidence="2" id="KW-1133">Transmembrane helix</keyword>
<evidence type="ECO:0000256" key="2">
    <source>
        <dbReference type="SAM" id="Phobius"/>
    </source>
</evidence>
<reference evidence="3" key="1">
    <citation type="submission" date="2020-10" db="EMBL/GenBank/DDBJ databases">
        <authorList>
            <person name="Gilroy R."/>
        </authorList>
    </citation>
    <scope>NUCLEOTIDE SEQUENCE</scope>
    <source>
        <strain evidence="3">ChiHcec3-6078</strain>
    </source>
</reference>
<feature type="transmembrane region" description="Helical" evidence="2">
    <location>
        <begin position="221"/>
        <end position="239"/>
    </location>
</feature>
<dbReference type="Proteomes" id="UP000824090">
    <property type="component" value="Unassembled WGS sequence"/>
</dbReference>
<organism evidence="3 4">
    <name type="scientific">Candidatus Allocopromorpha excrementigallinarum</name>
    <dbReference type="NCBI Taxonomy" id="2840742"/>
    <lineage>
        <taxon>Bacteria</taxon>
        <taxon>Bacillati</taxon>
        <taxon>Bacillota</taxon>
        <taxon>Clostridia</taxon>
        <taxon>Eubacteriales</taxon>
        <taxon>Eubacteriaceae</taxon>
        <taxon>Eubacteriaceae incertae sedis</taxon>
        <taxon>Candidatus Allocopromorpha</taxon>
    </lineage>
</organism>
<feature type="transmembrane region" description="Helical" evidence="2">
    <location>
        <begin position="116"/>
        <end position="136"/>
    </location>
</feature>
<feature type="compositionally biased region" description="Basic and acidic residues" evidence="1">
    <location>
        <begin position="323"/>
        <end position="344"/>
    </location>
</feature>
<dbReference type="PANTHER" id="PTHR42867">
    <property type="entry name" value="MEMBRANE PROTEIN-RELATED"/>
    <property type="match status" value="1"/>
</dbReference>